<evidence type="ECO:0000313" key="5">
    <source>
        <dbReference type="Proteomes" id="UP001443914"/>
    </source>
</evidence>
<accession>A0AAW1J4X3</accession>
<dbReference type="Pfam" id="PF14244">
    <property type="entry name" value="Retrotran_gag_3"/>
    <property type="match status" value="1"/>
</dbReference>
<sequence length="488" mass="56041">MTSTDTDNPHTLKITTVLTGSENYHLWRRQMELALSAKRKLGYVIGKTVKPREDEEKIEAWVVANNQVITWILQNVSERIKMVIIYTPTAKGIWDVLEKQYTVTNGARKFKLNKETYEITQHGRSIEDYYTQLQMVWDELENMCTLPSISKITTDVAEYLKAVETQAEEKKLFQFLNGLDKEYGILRSNILLMDPLPSEEVQATNLGGAKSHEMSALMSKGDDNNGRCMGHPKHKKPYQKPGYRSNSWAGAGFRSQKNFQGNGRQFNNNDEYKTDQPDLTAAIGITHHSELTRSKYEWVIDSGATDHMSSHLDVLSIVKTMSEKPRVNLPNGGYVRVTHKGDVTLRNGLQLKNVLYVPEFQQNLPYVQRLIRDNGCDVIFSDSHCCVQGYRDGETKRLGEAKYGLYYLTTFLLVVSLKTVKKFKYSSLWHHRLGHAPWSKIKHLNHLKIRNNVEGICLSCPMAKFTKLLFPKRQTTIEHPFDMIYIDI</sequence>
<feature type="domain" description="Retrotransposon Copia-like N-terminal" evidence="2">
    <location>
        <begin position="6"/>
        <end position="51"/>
    </location>
</feature>
<evidence type="ECO:0000256" key="1">
    <source>
        <dbReference type="SAM" id="MobiDB-lite"/>
    </source>
</evidence>
<evidence type="ECO:0000259" key="3">
    <source>
        <dbReference type="Pfam" id="PF22936"/>
    </source>
</evidence>
<feature type="domain" description="Retrovirus-related Pol polyprotein from transposon TNT 1-94-like beta-barrel" evidence="3">
    <location>
        <begin position="298"/>
        <end position="372"/>
    </location>
</feature>
<name>A0AAW1J4X3_SAPOF</name>
<dbReference type="InterPro" id="IPR029472">
    <property type="entry name" value="Copia-like_N"/>
</dbReference>
<evidence type="ECO:0000259" key="2">
    <source>
        <dbReference type="Pfam" id="PF14244"/>
    </source>
</evidence>
<dbReference type="Pfam" id="PF22936">
    <property type="entry name" value="Pol_BBD"/>
    <property type="match status" value="1"/>
</dbReference>
<evidence type="ECO:0008006" key="6">
    <source>
        <dbReference type="Google" id="ProtNLM"/>
    </source>
</evidence>
<comment type="caution">
    <text evidence="4">The sequence shown here is derived from an EMBL/GenBank/DDBJ whole genome shotgun (WGS) entry which is preliminary data.</text>
</comment>
<dbReference type="AlphaFoldDB" id="A0AAW1J4X3"/>
<reference evidence="4" key="1">
    <citation type="submission" date="2024-03" db="EMBL/GenBank/DDBJ databases">
        <title>WGS assembly of Saponaria officinalis var. Norfolk2.</title>
        <authorList>
            <person name="Jenkins J."/>
            <person name="Shu S."/>
            <person name="Grimwood J."/>
            <person name="Barry K."/>
            <person name="Goodstein D."/>
            <person name="Schmutz J."/>
            <person name="Leebens-Mack J."/>
            <person name="Osbourn A."/>
        </authorList>
    </citation>
    <scope>NUCLEOTIDE SEQUENCE [LARGE SCALE GENOMIC DNA]</scope>
    <source>
        <strain evidence="4">JIC</strain>
    </source>
</reference>
<dbReference type="EMBL" id="JBDFQZ010000008">
    <property type="protein sequence ID" value="KAK9697995.1"/>
    <property type="molecule type" value="Genomic_DNA"/>
</dbReference>
<protein>
    <recommendedName>
        <fullName evidence="6">Retrotransposon Copia-like N-terminal domain-containing protein</fullName>
    </recommendedName>
</protein>
<dbReference type="Proteomes" id="UP001443914">
    <property type="component" value="Unassembled WGS sequence"/>
</dbReference>
<feature type="region of interest" description="Disordered" evidence="1">
    <location>
        <begin position="221"/>
        <end position="242"/>
    </location>
</feature>
<keyword evidence="5" id="KW-1185">Reference proteome</keyword>
<proteinExistence type="predicted"/>
<dbReference type="InterPro" id="IPR054722">
    <property type="entry name" value="PolX-like_BBD"/>
</dbReference>
<dbReference type="PANTHER" id="PTHR37610">
    <property type="entry name" value="CCHC-TYPE DOMAIN-CONTAINING PROTEIN"/>
    <property type="match status" value="1"/>
</dbReference>
<evidence type="ECO:0000313" key="4">
    <source>
        <dbReference type="EMBL" id="KAK9697995.1"/>
    </source>
</evidence>
<dbReference type="PANTHER" id="PTHR37610:SF6">
    <property type="entry name" value="GAG-POLYPEPTIDE OF LTR COPIA-TYPE-RELATED"/>
    <property type="match status" value="1"/>
</dbReference>
<organism evidence="4 5">
    <name type="scientific">Saponaria officinalis</name>
    <name type="common">Common soapwort</name>
    <name type="synonym">Lychnis saponaria</name>
    <dbReference type="NCBI Taxonomy" id="3572"/>
    <lineage>
        <taxon>Eukaryota</taxon>
        <taxon>Viridiplantae</taxon>
        <taxon>Streptophyta</taxon>
        <taxon>Embryophyta</taxon>
        <taxon>Tracheophyta</taxon>
        <taxon>Spermatophyta</taxon>
        <taxon>Magnoliopsida</taxon>
        <taxon>eudicotyledons</taxon>
        <taxon>Gunneridae</taxon>
        <taxon>Pentapetalae</taxon>
        <taxon>Caryophyllales</taxon>
        <taxon>Caryophyllaceae</taxon>
        <taxon>Caryophylleae</taxon>
        <taxon>Saponaria</taxon>
    </lineage>
</organism>
<gene>
    <name evidence="4" type="ORF">RND81_08G075400</name>
</gene>